<dbReference type="AlphaFoldDB" id="A0AA36EA46"/>
<dbReference type="PANTHER" id="PTHR35998:SF1">
    <property type="entry name" value="OS02G0127900 PROTEIN"/>
    <property type="match status" value="1"/>
</dbReference>
<proteinExistence type="predicted"/>
<accession>A0AA36EA46</accession>
<dbReference type="PANTHER" id="PTHR35998">
    <property type="entry name" value="OS02G0127900 PROTEIN"/>
    <property type="match status" value="1"/>
</dbReference>
<name>A0AA36EA46_LACSI</name>
<keyword evidence="2" id="KW-1185">Reference proteome</keyword>
<dbReference type="EMBL" id="OX465082">
    <property type="protein sequence ID" value="CAI9288774.1"/>
    <property type="molecule type" value="Genomic_DNA"/>
</dbReference>
<evidence type="ECO:0000313" key="1">
    <source>
        <dbReference type="EMBL" id="CAI9288774.1"/>
    </source>
</evidence>
<dbReference type="Proteomes" id="UP001177003">
    <property type="component" value="Chromosome 6"/>
</dbReference>
<gene>
    <name evidence="1" type="ORF">LSALG_LOCUS28046</name>
</gene>
<protein>
    <submittedName>
        <fullName evidence="1">Uncharacterized protein</fullName>
    </submittedName>
</protein>
<evidence type="ECO:0000313" key="2">
    <source>
        <dbReference type="Proteomes" id="UP001177003"/>
    </source>
</evidence>
<reference evidence="1" key="1">
    <citation type="submission" date="2023-04" db="EMBL/GenBank/DDBJ databases">
        <authorList>
            <person name="Vijverberg K."/>
            <person name="Xiong W."/>
            <person name="Schranz E."/>
        </authorList>
    </citation>
    <scope>NUCLEOTIDE SEQUENCE</scope>
</reference>
<organism evidence="1 2">
    <name type="scientific">Lactuca saligna</name>
    <name type="common">Willowleaf lettuce</name>
    <dbReference type="NCBI Taxonomy" id="75948"/>
    <lineage>
        <taxon>Eukaryota</taxon>
        <taxon>Viridiplantae</taxon>
        <taxon>Streptophyta</taxon>
        <taxon>Embryophyta</taxon>
        <taxon>Tracheophyta</taxon>
        <taxon>Spermatophyta</taxon>
        <taxon>Magnoliopsida</taxon>
        <taxon>eudicotyledons</taxon>
        <taxon>Gunneridae</taxon>
        <taxon>Pentapetalae</taxon>
        <taxon>asterids</taxon>
        <taxon>campanulids</taxon>
        <taxon>Asterales</taxon>
        <taxon>Asteraceae</taxon>
        <taxon>Cichorioideae</taxon>
        <taxon>Cichorieae</taxon>
        <taxon>Lactucinae</taxon>
        <taxon>Lactuca</taxon>
    </lineage>
</organism>
<sequence>MVLWEITLGTAYFLGLKRTYRLALHIQRRLVSPKHPKIRQFLHRKTRTVFDATLKVHREVQRRDIEMGRNLGNWILKWLEKMEPVAQIRAGSFAPYGRNTMRMPNRNMQLIESFQQKSRGGFGYRESGRRLVTSSRNLWLTTYPTIAKLLRRRELVASNMQYRELVSSSKKSFGFNGVVRNDIMQWLAHG</sequence>